<evidence type="ECO:0000256" key="1">
    <source>
        <dbReference type="SAM" id="MobiDB-lite"/>
    </source>
</evidence>
<dbReference type="InterPro" id="IPR043502">
    <property type="entry name" value="DNA/RNA_pol_sf"/>
</dbReference>
<keyword evidence="4" id="KW-1185">Reference proteome</keyword>
<keyword evidence="3" id="KW-0695">RNA-directed DNA polymerase</keyword>
<gene>
    <name evidence="3" type="primary">pol</name>
    <name evidence="3" type="ORF">EVAR_6755_1</name>
</gene>
<proteinExistence type="predicted"/>
<accession>A0A4C1V555</accession>
<dbReference type="OrthoDB" id="412981at2759"/>
<dbReference type="Pfam" id="PF00078">
    <property type="entry name" value="RVT_1"/>
    <property type="match status" value="1"/>
</dbReference>
<feature type="domain" description="Reverse transcriptase" evidence="2">
    <location>
        <begin position="1"/>
        <end position="165"/>
    </location>
</feature>
<dbReference type="InterPro" id="IPR000477">
    <property type="entry name" value="RT_dom"/>
</dbReference>
<dbReference type="PROSITE" id="PS50878">
    <property type="entry name" value="RT_POL"/>
    <property type="match status" value="1"/>
</dbReference>
<dbReference type="EMBL" id="BGZK01000273">
    <property type="protein sequence ID" value="GBP33407.1"/>
    <property type="molecule type" value="Genomic_DNA"/>
</dbReference>
<name>A0A4C1V555_EUMVA</name>
<reference evidence="3 4" key="1">
    <citation type="journal article" date="2019" name="Commun. Biol.">
        <title>The bagworm genome reveals a unique fibroin gene that provides high tensile strength.</title>
        <authorList>
            <person name="Kono N."/>
            <person name="Nakamura H."/>
            <person name="Ohtoshi R."/>
            <person name="Tomita M."/>
            <person name="Numata K."/>
            <person name="Arakawa K."/>
        </authorList>
    </citation>
    <scope>NUCLEOTIDE SEQUENCE [LARGE SCALE GENOMIC DNA]</scope>
</reference>
<evidence type="ECO:0000313" key="4">
    <source>
        <dbReference type="Proteomes" id="UP000299102"/>
    </source>
</evidence>
<keyword evidence="3" id="KW-0548">Nucleotidyltransferase</keyword>
<dbReference type="GO" id="GO:0003964">
    <property type="term" value="F:RNA-directed DNA polymerase activity"/>
    <property type="evidence" value="ECO:0007669"/>
    <property type="project" value="UniProtKB-KW"/>
</dbReference>
<keyword evidence="3" id="KW-0808">Transferase</keyword>
<dbReference type="SUPFAM" id="SSF56672">
    <property type="entry name" value="DNA/RNA polymerases"/>
    <property type="match status" value="1"/>
</dbReference>
<feature type="region of interest" description="Disordered" evidence="1">
    <location>
        <begin position="219"/>
        <end position="262"/>
    </location>
</feature>
<evidence type="ECO:0000259" key="2">
    <source>
        <dbReference type="PROSITE" id="PS50878"/>
    </source>
</evidence>
<evidence type="ECO:0000313" key="3">
    <source>
        <dbReference type="EMBL" id="GBP33407.1"/>
    </source>
</evidence>
<dbReference type="Proteomes" id="UP000299102">
    <property type="component" value="Unassembled WGS sequence"/>
</dbReference>
<sequence length="262" mass="29966">MEKAFNRVWHDGLLYKFFNTSLPPVLIRIIASFLRDRSFCVAVEESISAPCPIRAGVPQGNCLSPCLFAAFTDNIPTLRGHLKEWEDVILAFYIDDSAYFVSSHRADLAARKIQRGFDLLPEWLDSWRMAVNIGKTAALLTGRLRNMSTKLRLRRQDVEWKSYIRTPPYSSILAQNVLRMFAGAGWYVKNNIIAKDLRVLSIKDFVRIQARRLFNNAHEGPISSHRNLTPQYERRPGGHQLPQDFLSSPHREDKASPTGANR</sequence>
<protein>
    <submittedName>
        <fullName evidence="3">RNA-directed DNA polymerase from mobile element jockey</fullName>
    </submittedName>
</protein>
<comment type="caution">
    <text evidence="3">The sequence shown here is derived from an EMBL/GenBank/DDBJ whole genome shotgun (WGS) entry which is preliminary data.</text>
</comment>
<dbReference type="AlphaFoldDB" id="A0A4C1V555"/>
<dbReference type="PANTHER" id="PTHR33332">
    <property type="entry name" value="REVERSE TRANSCRIPTASE DOMAIN-CONTAINING PROTEIN"/>
    <property type="match status" value="1"/>
</dbReference>
<dbReference type="STRING" id="151549.A0A4C1V555"/>
<organism evidence="3 4">
    <name type="scientific">Eumeta variegata</name>
    <name type="common">Bagworm moth</name>
    <name type="synonym">Eumeta japonica</name>
    <dbReference type="NCBI Taxonomy" id="151549"/>
    <lineage>
        <taxon>Eukaryota</taxon>
        <taxon>Metazoa</taxon>
        <taxon>Ecdysozoa</taxon>
        <taxon>Arthropoda</taxon>
        <taxon>Hexapoda</taxon>
        <taxon>Insecta</taxon>
        <taxon>Pterygota</taxon>
        <taxon>Neoptera</taxon>
        <taxon>Endopterygota</taxon>
        <taxon>Lepidoptera</taxon>
        <taxon>Glossata</taxon>
        <taxon>Ditrysia</taxon>
        <taxon>Tineoidea</taxon>
        <taxon>Psychidae</taxon>
        <taxon>Oiketicinae</taxon>
        <taxon>Eumeta</taxon>
    </lineage>
</organism>